<dbReference type="RefSeq" id="WP_168676847.1">
    <property type="nucleotide sequence ID" value="NZ_BPKV01000007.1"/>
</dbReference>
<gene>
    <name evidence="2" type="ORF">HF966_05185</name>
</gene>
<feature type="transmembrane region" description="Helical" evidence="1">
    <location>
        <begin position="6"/>
        <end position="26"/>
    </location>
</feature>
<keyword evidence="1" id="KW-1133">Transmembrane helix</keyword>
<evidence type="ECO:0000256" key="1">
    <source>
        <dbReference type="SAM" id="Phobius"/>
    </source>
</evidence>
<accession>A0A846ZAW6</accession>
<dbReference type="AlphaFoldDB" id="A0A846ZAW6"/>
<name>A0A846ZAW6_9LACO</name>
<dbReference type="Proteomes" id="UP000590460">
    <property type="component" value="Unassembled WGS sequence"/>
</dbReference>
<organism evidence="2 3">
    <name type="scientific">Leuconostoc holzapfelii</name>
    <dbReference type="NCBI Taxonomy" id="434464"/>
    <lineage>
        <taxon>Bacteria</taxon>
        <taxon>Bacillati</taxon>
        <taxon>Bacillota</taxon>
        <taxon>Bacilli</taxon>
        <taxon>Lactobacillales</taxon>
        <taxon>Lactobacillaceae</taxon>
        <taxon>Leuconostoc</taxon>
    </lineage>
</organism>
<sequence>MIYGAAAVAILGIAISIIALATLYAANRIAKEADNSVKLAMKLIDISERNITGKDL</sequence>
<keyword evidence="1" id="KW-0812">Transmembrane</keyword>
<comment type="caution">
    <text evidence="2">The sequence shown here is derived from an EMBL/GenBank/DDBJ whole genome shotgun (WGS) entry which is preliminary data.</text>
</comment>
<evidence type="ECO:0000313" key="2">
    <source>
        <dbReference type="EMBL" id="NKZ18566.1"/>
    </source>
</evidence>
<protein>
    <submittedName>
        <fullName evidence="2">Uncharacterized protein</fullName>
    </submittedName>
</protein>
<evidence type="ECO:0000313" key="3">
    <source>
        <dbReference type="Proteomes" id="UP000590460"/>
    </source>
</evidence>
<reference evidence="2 3" key="1">
    <citation type="submission" date="2020-04" db="EMBL/GenBank/DDBJ databases">
        <title>MicrobeNet Type strains.</title>
        <authorList>
            <person name="Nicholson A.C."/>
        </authorList>
    </citation>
    <scope>NUCLEOTIDE SEQUENCE [LARGE SCALE GENOMIC DNA]</scope>
    <source>
        <strain evidence="2 3">CCUG 54536</strain>
    </source>
</reference>
<proteinExistence type="predicted"/>
<dbReference type="EMBL" id="JAAXPO010000005">
    <property type="protein sequence ID" value="NKZ18566.1"/>
    <property type="molecule type" value="Genomic_DNA"/>
</dbReference>
<keyword evidence="1" id="KW-0472">Membrane</keyword>